<dbReference type="AlphaFoldDB" id="A0A557XXM6"/>
<dbReference type="NCBIfam" id="TIGR03753">
    <property type="entry name" value="blh_monoox"/>
    <property type="match status" value="1"/>
</dbReference>
<feature type="transmembrane region" description="Helical" evidence="1">
    <location>
        <begin position="293"/>
        <end position="316"/>
    </location>
</feature>
<keyword evidence="1" id="KW-1003">Cell membrane</keyword>
<gene>
    <name evidence="3" type="ORF">FPZ47_07550</name>
</gene>
<sequence>MVLLARQVRMGTGSRTRPRGATVAATGPCGPASPGTTAGRTPLTTAATWSRWVLSGTAVVAGGHLIGLPAVPAPVVLALAGLGLVAGVPHGAADHAIVARLAGDRPVAAVAAVYAGAAAGVCALLRWADPAALIAVVILSGLHFGLGELEVARRLTGWRPPHLVALAVAVAGTGALLLPLARSGDQLRAVATTVSPGLARALGWAPMQTGLVAVWLLAALVAVVASLRTGHPAVALDVLILGAVGLLAPPLLAFAVWFGGWHSLRHCARLLTIEPGCAALLTTGRRREAVLRLIRLAAVPSLAAWTALTALAWLTASASDPPAVLAQVLRLLLALTVPHALVVLWADRNTRRTDVLPDPPREGHAT</sequence>
<proteinExistence type="inferred from homology"/>
<feature type="region of interest" description="Disordered" evidence="2">
    <location>
        <begin position="12"/>
        <end position="40"/>
    </location>
</feature>
<dbReference type="EMBL" id="VMQU01000022">
    <property type="protein sequence ID" value="TVS90874.1"/>
    <property type="molecule type" value="Genomic_DNA"/>
</dbReference>
<dbReference type="HAMAP" id="MF_02093">
    <property type="entry name" value="Beta_carotene_diox"/>
    <property type="match status" value="1"/>
</dbReference>
<comment type="similarity">
    <text evidence="1">Belongs to the Brp/Blh beta-carotene diooxygenase family.</text>
</comment>
<comment type="catalytic activity">
    <reaction evidence="1">
        <text>all-trans-beta-carotene + O2 = 2 all-trans-retinal</text>
        <dbReference type="Rhea" id="RHEA:32887"/>
        <dbReference type="ChEBI" id="CHEBI:15379"/>
        <dbReference type="ChEBI" id="CHEBI:17579"/>
        <dbReference type="ChEBI" id="CHEBI:17898"/>
        <dbReference type="EC" id="1.13.11.63"/>
    </reaction>
</comment>
<keyword evidence="1" id="KW-0479">Metal-binding</keyword>
<feature type="transmembrane region" description="Helical" evidence="1">
    <location>
        <begin position="163"/>
        <end position="181"/>
    </location>
</feature>
<comment type="caution">
    <text evidence="3">The sequence shown here is derived from an EMBL/GenBank/DDBJ whole genome shotgun (WGS) entry which is preliminary data.</text>
</comment>
<dbReference type="GO" id="GO:0010436">
    <property type="term" value="F:carotenoid dioxygenase activity"/>
    <property type="evidence" value="ECO:0007669"/>
    <property type="project" value="UniProtKB-UniRule"/>
</dbReference>
<feature type="transmembrane region" description="Helical" evidence="1">
    <location>
        <begin position="107"/>
        <end position="127"/>
    </location>
</feature>
<dbReference type="GO" id="GO:0005886">
    <property type="term" value="C:plasma membrane"/>
    <property type="evidence" value="ECO:0007669"/>
    <property type="project" value="UniProtKB-SubCell"/>
</dbReference>
<dbReference type="GO" id="GO:0003834">
    <property type="term" value="F:beta-carotene 15,15'-dioxygenase activity"/>
    <property type="evidence" value="ECO:0007669"/>
    <property type="project" value="UniProtKB-EC"/>
</dbReference>
<dbReference type="Pfam" id="PF15461">
    <property type="entry name" value="BCD"/>
    <property type="match status" value="1"/>
</dbReference>
<dbReference type="OrthoDB" id="199761at2"/>
<keyword evidence="1" id="KW-0223">Dioxygenase</keyword>
<keyword evidence="1" id="KW-0560">Oxidoreductase</keyword>
<feature type="binding site" evidence="1">
    <location>
        <position position="266"/>
    </location>
    <ligand>
        <name>Fe cation</name>
        <dbReference type="ChEBI" id="CHEBI:24875"/>
    </ligand>
</feature>
<dbReference type="InterPro" id="IPR022270">
    <property type="entry name" value="Blh_diox"/>
</dbReference>
<keyword evidence="1" id="KW-0472">Membrane</keyword>
<keyword evidence="4" id="KW-1185">Reference proteome</keyword>
<feature type="binding site" evidence="1">
    <location>
        <position position="90"/>
    </location>
    <ligand>
        <name>Fe cation</name>
        <dbReference type="ChEBI" id="CHEBI:24875"/>
    </ligand>
</feature>
<feature type="transmembrane region" description="Helical" evidence="1">
    <location>
        <begin position="234"/>
        <end position="257"/>
    </location>
</feature>
<comment type="function">
    <text evidence="1">Catalyzes the cleavage of beta-carotene at its central double bond (15,15') to yield two molecules of all-trans-retinal.</text>
</comment>
<organism evidence="3 4">
    <name type="scientific">Mycobacterium helveticum</name>
    <dbReference type="NCBI Taxonomy" id="2592811"/>
    <lineage>
        <taxon>Bacteria</taxon>
        <taxon>Bacillati</taxon>
        <taxon>Actinomycetota</taxon>
        <taxon>Actinomycetes</taxon>
        <taxon>Mycobacteriales</taxon>
        <taxon>Mycobacteriaceae</taxon>
        <taxon>Mycobacterium</taxon>
    </lineage>
</organism>
<feature type="binding site" evidence="1">
    <location>
        <position position="262"/>
    </location>
    <ligand>
        <name>Fe cation</name>
        <dbReference type="ChEBI" id="CHEBI:24875"/>
    </ligand>
</feature>
<reference evidence="3 4" key="1">
    <citation type="submission" date="2019-07" db="EMBL/GenBank/DDBJ databases">
        <title>New Mycobacterium species.</title>
        <authorList>
            <person name="Tortoli E."/>
            <person name="Ghielmetti G."/>
            <person name="Friedel U."/>
            <person name="Trovato A."/>
        </authorList>
    </citation>
    <scope>NUCLEOTIDE SEQUENCE [LARGE SCALE GENOMIC DNA]</scope>
    <source>
        <strain evidence="3 4">16-83</strain>
    </source>
</reference>
<feature type="transmembrane region" description="Helical" evidence="1">
    <location>
        <begin position="328"/>
        <end position="346"/>
    </location>
</feature>
<feature type="binding site" evidence="1">
    <location>
        <position position="143"/>
    </location>
    <ligand>
        <name>Fe cation</name>
        <dbReference type="ChEBI" id="CHEBI:24875"/>
    </ligand>
</feature>
<evidence type="ECO:0000313" key="3">
    <source>
        <dbReference type="EMBL" id="TVS90874.1"/>
    </source>
</evidence>
<feature type="transmembrane region" description="Helical" evidence="1">
    <location>
        <begin position="133"/>
        <end position="151"/>
    </location>
</feature>
<dbReference type="EC" id="1.13.11.63" evidence="1"/>
<keyword evidence="1" id="KW-1133">Transmembrane helix</keyword>
<evidence type="ECO:0000256" key="2">
    <source>
        <dbReference type="SAM" id="MobiDB-lite"/>
    </source>
</evidence>
<feature type="transmembrane region" description="Helical" evidence="1">
    <location>
        <begin position="201"/>
        <end position="227"/>
    </location>
</feature>
<dbReference type="Proteomes" id="UP000320513">
    <property type="component" value="Unassembled WGS sequence"/>
</dbReference>
<comment type="cofactor">
    <cofactor evidence="1">
        <name>Fe(2+)</name>
        <dbReference type="ChEBI" id="CHEBI:29033"/>
    </cofactor>
</comment>
<dbReference type="GO" id="GO:0016121">
    <property type="term" value="P:carotene catabolic process"/>
    <property type="evidence" value="ECO:0007669"/>
    <property type="project" value="UniProtKB-UniRule"/>
</dbReference>
<evidence type="ECO:0000256" key="1">
    <source>
        <dbReference type="HAMAP-Rule" id="MF_02093"/>
    </source>
</evidence>
<evidence type="ECO:0000313" key="4">
    <source>
        <dbReference type="Proteomes" id="UP000320513"/>
    </source>
</evidence>
<protein>
    <recommendedName>
        <fullName evidence="1">Probable beta-carotene 15,15'-dioxygenase</fullName>
        <ecNumber evidence="1">1.13.11.63</ecNumber>
    </recommendedName>
</protein>
<comment type="subcellular location">
    <subcellularLocation>
        <location evidence="1">Cell membrane</location>
        <topology evidence="1">Multi-pass membrane protein</topology>
    </subcellularLocation>
</comment>
<accession>A0A557XXM6</accession>
<name>A0A557XXM6_9MYCO</name>
<keyword evidence="1" id="KW-0408">Iron</keyword>
<dbReference type="GO" id="GO:0005506">
    <property type="term" value="F:iron ion binding"/>
    <property type="evidence" value="ECO:0007669"/>
    <property type="project" value="UniProtKB-UniRule"/>
</dbReference>
<keyword evidence="1" id="KW-0812">Transmembrane</keyword>